<name>A0AAE4KBC7_9BURK</name>
<evidence type="ECO:0000313" key="1">
    <source>
        <dbReference type="EMBL" id="MDT0340526.1"/>
    </source>
</evidence>
<organism evidence="1">
    <name type="scientific">Herbaspirillum huttiense subsp. nephrolepidis</name>
    <dbReference type="NCBI Taxonomy" id="3075126"/>
    <lineage>
        <taxon>Bacteria</taxon>
        <taxon>Pseudomonadati</taxon>
        <taxon>Pseudomonadota</taxon>
        <taxon>Betaproteobacteria</taxon>
        <taxon>Burkholderiales</taxon>
        <taxon>Oxalobacteraceae</taxon>
        <taxon>Herbaspirillum</taxon>
    </lineage>
</organism>
<proteinExistence type="predicted"/>
<reference evidence="1" key="1">
    <citation type="submission" date="2023-02" db="EMBL/GenBank/DDBJ databases">
        <title>Description of Herbaspirillum huttiense subsp. nephrolepsisexaltata and Herbaspirillum huttiense subsp. lycopersicon.</title>
        <authorList>
            <person name="Poudel M."/>
            <person name="Sharma A."/>
            <person name="Goss E."/>
            <person name="Tapia J.H."/>
            <person name="Harmon C.M."/>
            <person name="Jones J.B."/>
        </authorList>
    </citation>
    <scope>NUCLEOTIDE SEQUENCE</scope>
    <source>
        <strain evidence="1">NC40101</strain>
    </source>
</reference>
<dbReference type="EMBL" id="JAVRAA010000023">
    <property type="protein sequence ID" value="MDT0340526.1"/>
    <property type="molecule type" value="Genomic_DNA"/>
</dbReference>
<dbReference type="RefSeq" id="WP_310838948.1">
    <property type="nucleotide sequence ID" value="NZ_JAVLSM010000023.1"/>
</dbReference>
<dbReference type="AlphaFoldDB" id="A0AAE4KBC7"/>
<sequence length="120" mass="14109">MLYSIDKQEYLRDIPHQDSYVRWRSRLTEKEYLAIAAELNSKIEGDEVHTSSWIPGDDWRGTVYEPIYEKACLRDASESGKCFGLFLWVVLQERSDSWAFGRYEKDGVPIQGLTYFKVYP</sequence>
<gene>
    <name evidence="1" type="ORF">RJN63_27095</name>
</gene>
<comment type="caution">
    <text evidence="1">The sequence shown here is derived from an EMBL/GenBank/DDBJ whole genome shotgun (WGS) entry which is preliminary data.</text>
</comment>
<accession>A0AAE4KBC7</accession>
<protein>
    <submittedName>
        <fullName evidence="1">Uncharacterized protein</fullName>
    </submittedName>
</protein>